<dbReference type="Proteomes" id="UP001314170">
    <property type="component" value="Unassembled WGS sequence"/>
</dbReference>
<comment type="caution">
    <text evidence="1">The sequence shown here is derived from an EMBL/GenBank/DDBJ whole genome shotgun (WGS) entry which is preliminary data.</text>
</comment>
<reference evidence="1 2" key="1">
    <citation type="submission" date="2024-01" db="EMBL/GenBank/DDBJ databases">
        <authorList>
            <person name="Waweru B."/>
        </authorList>
    </citation>
    <scope>NUCLEOTIDE SEQUENCE [LARGE SCALE GENOMIC DNA]</scope>
</reference>
<gene>
    <name evidence="1" type="ORF">DCAF_LOCUS16994</name>
</gene>
<organism evidence="1 2">
    <name type="scientific">Dovyalis caffra</name>
    <dbReference type="NCBI Taxonomy" id="77055"/>
    <lineage>
        <taxon>Eukaryota</taxon>
        <taxon>Viridiplantae</taxon>
        <taxon>Streptophyta</taxon>
        <taxon>Embryophyta</taxon>
        <taxon>Tracheophyta</taxon>
        <taxon>Spermatophyta</taxon>
        <taxon>Magnoliopsida</taxon>
        <taxon>eudicotyledons</taxon>
        <taxon>Gunneridae</taxon>
        <taxon>Pentapetalae</taxon>
        <taxon>rosids</taxon>
        <taxon>fabids</taxon>
        <taxon>Malpighiales</taxon>
        <taxon>Salicaceae</taxon>
        <taxon>Flacourtieae</taxon>
        <taxon>Dovyalis</taxon>
    </lineage>
</organism>
<feature type="non-terminal residue" evidence="1">
    <location>
        <position position="58"/>
    </location>
</feature>
<keyword evidence="2" id="KW-1185">Reference proteome</keyword>
<name>A0AAV1RZQ8_9ROSI</name>
<evidence type="ECO:0000313" key="1">
    <source>
        <dbReference type="EMBL" id="CAK7342824.1"/>
    </source>
</evidence>
<sequence length="58" mass="6884">MRDQEESWRKLFRKKENAGEDIRHVKKRSSSRVQFQHVAKRGPTTFNVILKKNGLTCL</sequence>
<protein>
    <submittedName>
        <fullName evidence="1">Uncharacterized protein</fullName>
    </submittedName>
</protein>
<dbReference type="EMBL" id="CAWUPB010001160">
    <property type="protein sequence ID" value="CAK7342824.1"/>
    <property type="molecule type" value="Genomic_DNA"/>
</dbReference>
<evidence type="ECO:0000313" key="2">
    <source>
        <dbReference type="Proteomes" id="UP001314170"/>
    </source>
</evidence>
<accession>A0AAV1RZQ8</accession>
<proteinExistence type="predicted"/>
<dbReference type="AlphaFoldDB" id="A0AAV1RZQ8"/>